<evidence type="ECO:0000313" key="2">
    <source>
        <dbReference type="EMBL" id="KAG8438985.1"/>
    </source>
</evidence>
<dbReference type="Proteomes" id="UP000812440">
    <property type="component" value="Chromosome 3"/>
</dbReference>
<name>A0A8T2J193_9PIPI</name>
<evidence type="ECO:0000313" key="3">
    <source>
        <dbReference type="Proteomes" id="UP000812440"/>
    </source>
</evidence>
<dbReference type="AlphaFoldDB" id="A0A8T2J193"/>
<keyword evidence="3" id="KW-1185">Reference proteome</keyword>
<comment type="caution">
    <text evidence="2">The sequence shown here is derived from an EMBL/GenBank/DDBJ whole genome shotgun (WGS) entry which is preliminary data.</text>
</comment>
<proteinExistence type="predicted"/>
<reference evidence="2" key="1">
    <citation type="thesis" date="2020" institute="ProQuest LLC" country="789 East Eisenhower Parkway, Ann Arbor, MI, USA">
        <title>Comparative Genomics and Chromosome Evolution.</title>
        <authorList>
            <person name="Mudd A.B."/>
        </authorList>
    </citation>
    <scope>NUCLEOTIDE SEQUENCE</scope>
    <source>
        <strain evidence="2">Female2</strain>
        <tissue evidence="2">Blood</tissue>
    </source>
</reference>
<gene>
    <name evidence="2" type="ORF">GDO86_005247</name>
</gene>
<dbReference type="EMBL" id="JAACNH010000006">
    <property type="protein sequence ID" value="KAG8438985.1"/>
    <property type="molecule type" value="Genomic_DNA"/>
</dbReference>
<accession>A0A8T2J193</accession>
<keyword evidence="1" id="KW-0472">Membrane</keyword>
<sequence length="75" mass="9003">MRVENCPRAKKVKISIFGKITSNIYKSRKNNNSFLIIHIHLTVLKIGTYFNHISFLQVFFFFFFPGFFSWRGDFF</sequence>
<organism evidence="2 3">
    <name type="scientific">Hymenochirus boettgeri</name>
    <name type="common">Congo dwarf clawed frog</name>
    <dbReference type="NCBI Taxonomy" id="247094"/>
    <lineage>
        <taxon>Eukaryota</taxon>
        <taxon>Metazoa</taxon>
        <taxon>Chordata</taxon>
        <taxon>Craniata</taxon>
        <taxon>Vertebrata</taxon>
        <taxon>Euteleostomi</taxon>
        <taxon>Amphibia</taxon>
        <taxon>Batrachia</taxon>
        <taxon>Anura</taxon>
        <taxon>Pipoidea</taxon>
        <taxon>Pipidae</taxon>
        <taxon>Pipinae</taxon>
        <taxon>Hymenochirus</taxon>
    </lineage>
</organism>
<feature type="transmembrane region" description="Helical" evidence="1">
    <location>
        <begin position="49"/>
        <end position="70"/>
    </location>
</feature>
<keyword evidence="1" id="KW-0812">Transmembrane</keyword>
<protein>
    <submittedName>
        <fullName evidence="2">Uncharacterized protein</fullName>
    </submittedName>
</protein>
<keyword evidence="1" id="KW-1133">Transmembrane helix</keyword>
<evidence type="ECO:0000256" key="1">
    <source>
        <dbReference type="SAM" id="Phobius"/>
    </source>
</evidence>